<dbReference type="EMBL" id="JAFMPM010000004">
    <property type="protein sequence ID" value="MBO0611437.1"/>
    <property type="molecule type" value="Genomic_DNA"/>
</dbReference>
<dbReference type="Gene3D" id="3.40.630.30">
    <property type="match status" value="1"/>
</dbReference>
<keyword evidence="10" id="KW-1185">Reference proteome</keyword>
<evidence type="ECO:0000313" key="8">
    <source>
        <dbReference type="EMBL" id="MBO0611437.1"/>
    </source>
</evidence>
<comment type="catalytic activity">
    <reaction evidence="6">
        <text>glycyl-tRNA(Gly) + acetyl-CoA = N-acetylglycyl-tRNA(Gly) + CoA + H(+)</text>
        <dbReference type="Rhea" id="RHEA:81867"/>
        <dbReference type="Rhea" id="RHEA-COMP:9683"/>
        <dbReference type="Rhea" id="RHEA-COMP:19766"/>
        <dbReference type="ChEBI" id="CHEBI:15378"/>
        <dbReference type="ChEBI" id="CHEBI:57287"/>
        <dbReference type="ChEBI" id="CHEBI:57288"/>
        <dbReference type="ChEBI" id="CHEBI:78522"/>
        <dbReference type="ChEBI" id="CHEBI:232036"/>
    </reaction>
</comment>
<gene>
    <name evidence="8" type="ORF">J1836_00610</name>
    <name evidence="9" type="ORF">J1836_020810</name>
</gene>
<evidence type="ECO:0000256" key="6">
    <source>
        <dbReference type="ARBA" id="ARBA00049880"/>
    </source>
</evidence>
<organism evidence="9">
    <name type="scientific">Thiothrix fructosivorans</name>
    <dbReference type="NCBI Taxonomy" id="111770"/>
    <lineage>
        <taxon>Bacteria</taxon>
        <taxon>Pseudomonadati</taxon>
        <taxon>Pseudomonadota</taxon>
        <taxon>Gammaproteobacteria</taxon>
        <taxon>Thiotrichales</taxon>
        <taxon>Thiotrichaceae</taxon>
        <taxon>Thiothrix</taxon>
    </lineage>
</organism>
<dbReference type="Proteomes" id="UP000664466">
    <property type="component" value="Unassembled WGS sequence"/>
</dbReference>
<dbReference type="EMBL" id="CP072750">
    <property type="protein sequence ID" value="QTX13002.1"/>
    <property type="molecule type" value="Genomic_DNA"/>
</dbReference>
<accession>A0A8B0SVK7</accession>
<dbReference type="PANTHER" id="PTHR36449:SF1">
    <property type="entry name" value="ACETYLTRANSFERASE"/>
    <property type="match status" value="1"/>
</dbReference>
<evidence type="ECO:0000256" key="2">
    <source>
        <dbReference type="ARBA" id="ARBA00022491"/>
    </source>
</evidence>
<keyword evidence="4 9" id="KW-0808">Transferase</keyword>
<dbReference type="InterPro" id="IPR016181">
    <property type="entry name" value="Acyl_CoA_acyltransferase"/>
</dbReference>
<dbReference type="AlphaFoldDB" id="A0A8B0SVK7"/>
<protein>
    <submittedName>
        <fullName evidence="9">GNAT family N-acetyltransferase</fullName>
    </submittedName>
</protein>
<keyword evidence="5" id="KW-0012">Acyltransferase</keyword>
<dbReference type="GO" id="GO:0016747">
    <property type="term" value="F:acyltransferase activity, transferring groups other than amino-acyl groups"/>
    <property type="evidence" value="ECO:0007669"/>
    <property type="project" value="InterPro"/>
</dbReference>
<comment type="similarity">
    <text evidence="1">Belongs to the acetyltransferase family. GNAT subfamily.</text>
</comment>
<geneLocation type="plasmid" evidence="9">
    <name>pTfr153</name>
</geneLocation>
<name>A0A8B0SVK7_9GAMM</name>
<dbReference type="SUPFAM" id="SSF55729">
    <property type="entry name" value="Acyl-CoA N-acyltransferases (Nat)"/>
    <property type="match status" value="1"/>
</dbReference>
<proteinExistence type="inferred from homology"/>
<evidence type="ECO:0000256" key="1">
    <source>
        <dbReference type="ARBA" id="ARBA00009342"/>
    </source>
</evidence>
<evidence type="ECO:0000259" key="7">
    <source>
        <dbReference type="Pfam" id="PF13508"/>
    </source>
</evidence>
<feature type="domain" description="N-acetyltransferase" evidence="7">
    <location>
        <begin position="82"/>
        <end position="152"/>
    </location>
</feature>
<dbReference type="RefSeq" id="WP_207249220.1">
    <property type="nucleotide sequence ID" value="NZ_CP072750.1"/>
</dbReference>
<sequence length="180" mass="20237">MMLPYDDKLLIQPLDSNHLRGKFDCGQADLNSYLQQTAQQHQKKQVSRSWVAVRPEAPETILGFYTITLAEIPPEHLNSKDAKKLPKANLPVVRLSRLAVDQNHQGLQIGQRLLVDAIVRTVRLLGDFAVVAMIVDAKDARASSYYQHFGFIPLLDDPLKLYLPAQTLIDVYASMTDSQV</sequence>
<dbReference type="InterPro" id="IPR000182">
    <property type="entry name" value="GNAT_dom"/>
</dbReference>
<dbReference type="PANTHER" id="PTHR36449">
    <property type="entry name" value="ACETYLTRANSFERASE-RELATED"/>
    <property type="match status" value="1"/>
</dbReference>
<evidence type="ECO:0000256" key="4">
    <source>
        <dbReference type="ARBA" id="ARBA00022679"/>
    </source>
</evidence>
<dbReference type="Pfam" id="PF13508">
    <property type="entry name" value="Acetyltransf_7"/>
    <property type="match status" value="1"/>
</dbReference>
<evidence type="ECO:0000313" key="10">
    <source>
        <dbReference type="Proteomes" id="UP000664466"/>
    </source>
</evidence>
<reference evidence="9" key="2">
    <citation type="submission" date="2021-04" db="EMBL/GenBank/DDBJ databases">
        <title>Complete Genome and methylome analysis of Thiothrix fructosivorans ATCC 49748.</title>
        <authorList>
            <person name="Fomenkov A."/>
            <person name="Sun L."/>
            <person name="Vincze T."/>
            <person name="Grabovich M.Y."/>
            <person name="Roberts R.J."/>
        </authorList>
    </citation>
    <scope>NUCLEOTIDE SEQUENCE</scope>
    <source>
        <strain evidence="9">ATCC 49748</strain>
        <plasmid evidence="9">pTfr153</plasmid>
    </source>
</reference>
<keyword evidence="2" id="KW-0678">Repressor</keyword>
<evidence type="ECO:0000313" key="9">
    <source>
        <dbReference type="EMBL" id="QTX13002.1"/>
    </source>
</evidence>
<reference evidence="8 10" key="1">
    <citation type="submission" date="2021-03" db="EMBL/GenBank/DDBJ databases">
        <title>Draft genome and methylome analysis of Thiotrix fructosivoruns ATCC 49748.</title>
        <authorList>
            <person name="Fomenkov A."/>
            <person name="Grabovich M.Y."/>
            <person name="Roberts R.J."/>
        </authorList>
    </citation>
    <scope>NUCLEOTIDE SEQUENCE [LARGE SCALE GENOMIC DNA]</scope>
    <source>
        <strain evidence="8 10">ATCC 49748</strain>
        <plasmid evidence="8">pTfr153</plasmid>
    </source>
</reference>
<keyword evidence="9" id="KW-0614">Plasmid</keyword>
<evidence type="ECO:0000256" key="3">
    <source>
        <dbReference type="ARBA" id="ARBA00022649"/>
    </source>
</evidence>
<keyword evidence="3" id="KW-1277">Toxin-antitoxin system</keyword>
<evidence type="ECO:0000256" key="5">
    <source>
        <dbReference type="ARBA" id="ARBA00023315"/>
    </source>
</evidence>